<reference evidence="1" key="1">
    <citation type="submission" date="2006-07" db="EMBL/GenBank/DDBJ databases">
        <title>Complete sequence of Thiomicrospira crunogena XCL-2.</title>
        <authorList>
            <consortium name="US DOE Joint Genome Institute"/>
            <person name="Copeland A."/>
            <person name="Lucas S."/>
            <person name="Lapidus A."/>
            <person name="Barry K."/>
            <person name="Detter J.C."/>
            <person name="Glavina del Rio T."/>
            <person name="Hammon N."/>
            <person name="Israni S."/>
            <person name="Dalin E."/>
            <person name="Tice H."/>
            <person name="Pitluck S."/>
            <person name="Chain P."/>
            <person name="Malfatti S."/>
            <person name="Shin M."/>
            <person name="Vergez L."/>
            <person name="Schmutz J."/>
            <person name="Larimer F."/>
            <person name="Land M."/>
            <person name="Hauser L."/>
            <person name="Kyrpides N."/>
            <person name="Lykidis A."/>
            <person name="Scott K.M."/>
            <person name="Sievert S."/>
            <person name="Kerfeld C."/>
            <person name="Freyermuth S."/>
            <person name="Dobrinski K."/>
            <person name="Boller A."/>
            <person name="Fitzpatrick K."/>
            <person name="Thoma P."/>
            <person name="Moore J."/>
            <person name="Richardson P."/>
        </authorList>
    </citation>
    <scope>NUCLEOTIDE SEQUENCE</scope>
    <source>
        <strain evidence="1">XCL-2</strain>
    </source>
</reference>
<name>Q31GR4_HYDCU</name>
<dbReference type="STRING" id="317025.Tcr_1064"/>
<sequence>MLKHALGVFCRSSDSLFLREVPMRVVSLVNGSLLSEAASVYAINYAKAIECPLTFLFVDNGLESIDKFQSSLATLEEISEASGVPFEVVILKGDVIDQLQHFAQLYSIDTVFCATRKQSNTHSFSEKIVRSGIETAIAVVKVKNVSQVRSFHRVLLAAGETINSHCYLLWIGLISSNQALGKLYLQNSRNVKKASSKSGLKYEAAPFVQLAGMLKQQVEVVQVLQPVNPASMNNYLVENDLDLVIYNAASYPKKILNQITDQSSINSILFYPWKA</sequence>
<proteinExistence type="predicted"/>
<dbReference type="Gene3D" id="3.40.50.12370">
    <property type="match status" value="1"/>
</dbReference>
<organism evidence="1">
    <name type="scientific">Hydrogenovibrio crunogenus (strain DSM 25203 / XCL-2)</name>
    <name type="common">Thiomicrospira crunogena</name>
    <dbReference type="NCBI Taxonomy" id="317025"/>
    <lineage>
        <taxon>Bacteria</taxon>
        <taxon>Pseudomonadati</taxon>
        <taxon>Pseudomonadota</taxon>
        <taxon>Gammaproteobacteria</taxon>
        <taxon>Thiotrichales</taxon>
        <taxon>Piscirickettsiaceae</taxon>
        <taxon>Hydrogenovibrio</taxon>
    </lineage>
</organism>
<dbReference type="EMBL" id="CP000109">
    <property type="protein sequence ID" value="ABB41659.1"/>
    <property type="molecule type" value="Genomic_DNA"/>
</dbReference>
<dbReference type="AlphaFoldDB" id="Q31GR4"/>
<dbReference type="SUPFAM" id="SSF52402">
    <property type="entry name" value="Adenine nucleotide alpha hydrolases-like"/>
    <property type="match status" value="1"/>
</dbReference>
<dbReference type="CDD" id="cd00293">
    <property type="entry name" value="USP-like"/>
    <property type="match status" value="1"/>
</dbReference>
<evidence type="ECO:0008006" key="2">
    <source>
        <dbReference type="Google" id="ProtNLM"/>
    </source>
</evidence>
<protein>
    <recommendedName>
        <fullName evidence="2">UspA domain-containing protein</fullName>
    </recommendedName>
</protein>
<accession>Q31GR4</accession>
<gene>
    <name evidence="1" type="ordered locus">Tcr_1064</name>
</gene>
<evidence type="ECO:0000313" key="1">
    <source>
        <dbReference type="EMBL" id="ABB41659.1"/>
    </source>
</evidence>
<dbReference type="HOGENOM" id="CLU_1011697_0_0_6"/>
<dbReference type="KEGG" id="tcx:Tcr_1064"/>